<evidence type="ECO:0000256" key="1">
    <source>
        <dbReference type="ARBA" id="ARBA00010617"/>
    </source>
</evidence>
<dbReference type="GO" id="GO:0016705">
    <property type="term" value="F:oxidoreductase activity, acting on paired donors, with incorporation or reduction of molecular oxygen"/>
    <property type="evidence" value="ECO:0007669"/>
    <property type="project" value="InterPro"/>
</dbReference>
<dbReference type="InterPro" id="IPR036396">
    <property type="entry name" value="Cyt_P450_sf"/>
</dbReference>
<dbReference type="GO" id="GO:0005506">
    <property type="term" value="F:iron ion binding"/>
    <property type="evidence" value="ECO:0007669"/>
    <property type="project" value="InterPro"/>
</dbReference>
<proteinExistence type="inferred from homology"/>
<gene>
    <name evidence="5" type="ORF">Sjap_016591</name>
</gene>
<evidence type="ECO:0000256" key="3">
    <source>
        <dbReference type="ARBA" id="ARBA00023002"/>
    </source>
</evidence>
<dbReference type="GO" id="GO:0020037">
    <property type="term" value="F:heme binding"/>
    <property type="evidence" value="ECO:0007669"/>
    <property type="project" value="InterPro"/>
</dbReference>
<sequence>MLPSMLLNIHRVHDWTTQLISQNKLHFLFQGPRFGQIDSLWTADPANVRYMLNTNFSNFPKGPEYKDIFDVLGDGIFNSDMDQWRTQRRIGHALINHPKFLQFLIKTVQKKVEHALVPLLDEYLDKQGSLDLQDVFKRFMFDTTYIFLAGVDPACLAMDMPKVPIAQKRWTMLYRQYFIDM</sequence>
<evidence type="ECO:0000256" key="4">
    <source>
        <dbReference type="ARBA" id="ARBA00023004"/>
    </source>
</evidence>
<name>A0AAP0ILA0_9MAGN</name>
<dbReference type="GO" id="GO:0004497">
    <property type="term" value="F:monooxygenase activity"/>
    <property type="evidence" value="ECO:0007669"/>
    <property type="project" value="InterPro"/>
</dbReference>
<keyword evidence="4" id="KW-0408">Iron</keyword>
<dbReference type="AlphaFoldDB" id="A0AAP0ILA0"/>
<organism evidence="5 6">
    <name type="scientific">Stephania japonica</name>
    <dbReference type="NCBI Taxonomy" id="461633"/>
    <lineage>
        <taxon>Eukaryota</taxon>
        <taxon>Viridiplantae</taxon>
        <taxon>Streptophyta</taxon>
        <taxon>Embryophyta</taxon>
        <taxon>Tracheophyta</taxon>
        <taxon>Spermatophyta</taxon>
        <taxon>Magnoliopsida</taxon>
        <taxon>Ranunculales</taxon>
        <taxon>Menispermaceae</taxon>
        <taxon>Menispermoideae</taxon>
        <taxon>Cissampelideae</taxon>
        <taxon>Stephania</taxon>
    </lineage>
</organism>
<evidence type="ECO:0008006" key="7">
    <source>
        <dbReference type="Google" id="ProtNLM"/>
    </source>
</evidence>
<dbReference type="PANTHER" id="PTHR24296">
    <property type="entry name" value="CYTOCHROME P450"/>
    <property type="match status" value="1"/>
</dbReference>
<dbReference type="Proteomes" id="UP001417504">
    <property type="component" value="Unassembled WGS sequence"/>
</dbReference>
<dbReference type="EMBL" id="JBBNAE010000006">
    <property type="protein sequence ID" value="KAK9117644.1"/>
    <property type="molecule type" value="Genomic_DNA"/>
</dbReference>
<protein>
    <recommendedName>
        <fullName evidence="7">Cytochrome P450</fullName>
    </recommendedName>
</protein>
<reference evidence="5 6" key="1">
    <citation type="submission" date="2024-01" db="EMBL/GenBank/DDBJ databases">
        <title>Genome assemblies of Stephania.</title>
        <authorList>
            <person name="Yang L."/>
        </authorList>
    </citation>
    <scope>NUCLEOTIDE SEQUENCE [LARGE SCALE GENOMIC DNA]</scope>
    <source>
        <strain evidence="5">QJT</strain>
        <tissue evidence="5">Leaf</tissue>
    </source>
</reference>
<keyword evidence="6" id="KW-1185">Reference proteome</keyword>
<evidence type="ECO:0000256" key="2">
    <source>
        <dbReference type="ARBA" id="ARBA00022723"/>
    </source>
</evidence>
<keyword evidence="2" id="KW-0479">Metal-binding</keyword>
<dbReference type="Gene3D" id="1.10.630.10">
    <property type="entry name" value="Cytochrome P450"/>
    <property type="match status" value="1"/>
</dbReference>
<dbReference type="SUPFAM" id="SSF48264">
    <property type="entry name" value="Cytochrome P450"/>
    <property type="match status" value="1"/>
</dbReference>
<accession>A0AAP0ILA0</accession>
<evidence type="ECO:0000313" key="6">
    <source>
        <dbReference type="Proteomes" id="UP001417504"/>
    </source>
</evidence>
<keyword evidence="3" id="KW-0560">Oxidoreductase</keyword>
<comment type="similarity">
    <text evidence="1">Belongs to the cytochrome P450 family.</text>
</comment>
<comment type="caution">
    <text evidence="5">The sequence shown here is derived from an EMBL/GenBank/DDBJ whole genome shotgun (WGS) entry which is preliminary data.</text>
</comment>
<evidence type="ECO:0000313" key="5">
    <source>
        <dbReference type="EMBL" id="KAK9117644.1"/>
    </source>
</evidence>